<dbReference type="PANTHER" id="PTHR40626:SF11">
    <property type="entry name" value="ZINC FINGER PROTEIN YPR022C"/>
    <property type="match status" value="1"/>
</dbReference>
<dbReference type="Pfam" id="PF04082">
    <property type="entry name" value="Fungal_trans"/>
    <property type="match status" value="1"/>
</dbReference>
<dbReference type="PANTHER" id="PTHR40626">
    <property type="entry name" value="MIP31509P"/>
    <property type="match status" value="1"/>
</dbReference>
<feature type="region of interest" description="Disordered" evidence="8">
    <location>
        <begin position="404"/>
        <end position="441"/>
    </location>
</feature>
<keyword evidence="3" id="KW-0677">Repeat</keyword>
<dbReference type="AlphaFoldDB" id="A0A0D2GIW9"/>
<protein>
    <recommendedName>
        <fullName evidence="9">C2H2-type domain-containing protein</fullName>
    </recommendedName>
</protein>
<gene>
    <name evidence="10" type="ORF">Z519_01916</name>
</gene>
<dbReference type="RefSeq" id="XP_016625001.1">
    <property type="nucleotide sequence ID" value="XM_016759673.1"/>
</dbReference>
<feature type="region of interest" description="Disordered" evidence="8">
    <location>
        <begin position="638"/>
        <end position="665"/>
    </location>
</feature>
<dbReference type="EMBL" id="KN846981">
    <property type="protein sequence ID" value="KIW98332.1"/>
    <property type="molecule type" value="Genomic_DNA"/>
</dbReference>
<keyword evidence="5" id="KW-0862">Zinc</keyword>
<reference evidence="10" key="1">
    <citation type="submission" date="2015-01" db="EMBL/GenBank/DDBJ databases">
        <title>The Genome Sequence of Cladophialophora bantiana CBS 173.52.</title>
        <authorList>
            <consortium name="The Broad Institute Genomics Platform"/>
            <person name="Cuomo C."/>
            <person name="de Hoog S."/>
            <person name="Gorbushina A."/>
            <person name="Stielow B."/>
            <person name="Teixiera M."/>
            <person name="Abouelleil A."/>
            <person name="Chapman S.B."/>
            <person name="Priest M."/>
            <person name="Young S.K."/>
            <person name="Wortman J."/>
            <person name="Nusbaum C."/>
            <person name="Birren B."/>
        </authorList>
    </citation>
    <scope>NUCLEOTIDE SEQUENCE [LARGE SCALE GENOMIC DNA]</scope>
    <source>
        <strain evidence="10">CBS 173.52</strain>
    </source>
</reference>
<dbReference type="InterPro" id="IPR036236">
    <property type="entry name" value="Znf_C2H2_sf"/>
</dbReference>
<feature type="domain" description="C2H2-type" evidence="9">
    <location>
        <begin position="54"/>
        <end position="83"/>
    </location>
</feature>
<sequence>MAELDSVEQREQESLVQNGSSDDVQVPNGHAENVGGPPPKKRRRVAKPNPDKKFECKHEGCGKSYSRAEHLYRHQLNHTPKTIYRCDYPDCSRYFVRQDLCIRHRERHTTHGSQLHKRDAFAQSTSNNQITPAMPPQHHLGQPQAYPMSAPNVKNAQEGQHLGPTPGHPVDGVHYGQQSHVANNTVSPSTASTEPRFHPPTPQNVAARPEPPLHRTGSLGSNPMSPPQKQEHATWTSVVRRQSFNNADQRRDQGPYVSMQARDRSSGQNVPQSPVRQFSGTSATPLQPMRSHSDGTIDRSMLNNGYMQSVDMASAAAYSSAGYPAAGVSRTADAAFAAAVSHGLTRNDPFPYSLLNTSMSNVDINTGFGFPVFGGDEFTQTPFTVADDFTQWLFNDAQSGSNDFSPPNYVPGYSGHEQQQVQGPYFSQSPSSSGNNYSTSAPLHHPMSVTSILDSTVTSQYIMSESKRHELLDLMQTQFVERPHDAVKKRKDSVFEGDLDNDGHILSLRMMHTYIGSYWYHQHAQLPILHKPTFSADRTPNLLLLMVIAIGAATLDKAYGTTLTDSAAEFANFVVWHLRWEIVRDVDFRPPAKLWVFQTLLLIEVYEKMYATRALHERAHIHHDSTLTLMRRGSSLLGRSASDSPPSLRGEQDNGRISVPFSGAEASKSEDSWHRWITTEATRRAAFGAFVLDSIHATMFGHAAKMVAHEMRLPLPCDEGLWSAVSPSEAARVQSSLQTNGIKPIMFLEGLKRTLNGQRVRTNSFGRTIIMAGLLSVSWHMTQRDLQISSLGPRTANSFGGPDKWKGVLLRAFDNWKRDFDEALAEATPAPSSPLRTPVAPLHPILRPVDDENIFESRTVLHHLAHIAAHVDVVDCQVFAGANRLLGRSITPKDYSVVREKIERWATKASARDAAFYALKFIVQVLIPPDGDGLDGISGRLYGHASPILPQAFEHNQYIARDDFLLNRPWVLYISALVVWCYGFALEGPIKPPPTDAEFETYEQKERDMRQYLERVAGVRAPDDLENVKGKNRCLGLLMILKESFESTRWELTHEAAGLLGNACSKLRGIDEDKIVGPGSLARDDPSLTSNGYFYGNSNGHAHSSLHRENNREHITVANAAKI</sequence>
<feature type="compositionally biased region" description="Polar residues" evidence="8">
    <location>
        <begin position="176"/>
        <end position="193"/>
    </location>
</feature>
<keyword evidence="6" id="KW-0539">Nucleus</keyword>
<dbReference type="InterPro" id="IPR007219">
    <property type="entry name" value="XnlR_reg_dom"/>
</dbReference>
<evidence type="ECO:0000256" key="8">
    <source>
        <dbReference type="SAM" id="MobiDB-lite"/>
    </source>
</evidence>
<dbReference type="SUPFAM" id="SSF57667">
    <property type="entry name" value="beta-beta-alpha zinc fingers"/>
    <property type="match status" value="1"/>
</dbReference>
<feature type="domain" description="C2H2-type" evidence="9">
    <location>
        <begin position="84"/>
        <end position="113"/>
    </location>
</feature>
<name>A0A0D2GIW9_CLAB1</name>
<dbReference type="InterPro" id="IPR013087">
    <property type="entry name" value="Znf_C2H2_type"/>
</dbReference>
<evidence type="ECO:0000256" key="6">
    <source>
        <dbReference type="ARBA" id="ARBA00023242"/>
    </source>
</evidence>
<feature type="region of interest" description="Disordered" evidence="8">
    <location>
        <begin position="127"/>
        <end position="300"/>
    </location>
</feature>
<dbReference type="SMART" id="SM00355">
    <property type="entry name" value="ZnF_C2H2"/>
    <property type="match status" value="2"/>
</dbReference>
<evidence type="ECO:0000256" key="2">
    <source>
        <dbReference type="ARBA" id="ARBA00022723"/>
    </source>
</evidence>
<dbReference type="Gene3D" id="3.30.160.60">
    <property type="entry name" value="Classic Zinc Finger"/>
    <property type="match status" value="1"/>
</dbReference>
<dbReference type="GO" id="GO:0008270">
    <property type="term" value="F:zinc ion binding"/>
    <property type="evidence" value="ECO:0007669"/>
    <property type="project" value="UniProtKB-KW"/>
</dbReference>
<dbReference type="CDD" id="cd12148">
    <property type="entry name" value="fungal_TF_MHR"/>
    <property type="match status" value="1"/>
</dbReference>
<keyword evidence="4 7" id="KW-0863">Zinc-finger</keyword>
<dbReference type="OrthoDB" id="427030at2759"/>
<dbReference type="PROSITE" id="PS00028">
    <property type="entry name" value="ZINC_FINGER_C2H2_1"/>
    <property type="match status" value="2"/>
</dbReference>
<feature type="compositionally biased region" description="Polar residues" evidence="8">
    <location>
        <begin position="266"/>
        <end position="285"/>
    </location>
</feature>
<feature type="region of interest" description="Disordered" evidence="8">
    <location>
        <begin position="1"/>
        <end position="59"/>
    </location>
</feature>
<evidence type="ECO:0000313" key="10">
    <source>
        <dbReference type="EMBL" id="KIW98332.1"/>
    </source>
</evidence>
<organism evidence="10">
    <name type="scientific">Cladophialophora bantiana (strain ATCC 10958 / CBS 173.52 / CDC B-1940 / NIH 8579)</name>
    <name type="common">Xylohypha bantiana</name>
    <dbReference type="NCBI Taxonomy" id="1442370"/>
    <lineage>
        <taxon>Eukaryota</taxon>
        <taxon>Fungi</taxon>
        <taxon>Dikarya</taxon>
        <taxon>Ascomycota</taxon>
        <taxon>Pezizomycotina</taxon>
        <taxon>Eurotiomycetes</taxon>
        <taxon>Chaetothyriomycetidae</taxon>
        <taxon>Chaetothyriales</taxon>
        <taxon>Herpotrichiellaceae</taxon>
        <taxon>Cladophialophora</taxon>
    </lineage>
</organism>
<dbReference type="PROSITE" id="PS50157">
    <property type="entry name" value="ZINC_FINGER_C2H2_2"/>
    <property type="match status" value="2"/>
</dbReference>
<feature type="compositionally biased region" description="Basic and acidic residues" evidence="8">
    <location>
        <begin position="49"/>
        <end position="59"/>
    </location>
</feature>
<dbReference type="GO" id="GO:0000785">
    <property type="term" value="C:chromatin"/>
    <property type="evidence" value="ECO:0007669"/>
    <property type="project" value="TreeGrafter"/>
</dbReference>
<proteinExistence type="predicted"/>
<dbReference type="GO" id="GO:0005634">
    <property type="term" value="C:nucleus"/>
    <property type="evidence" value="ECO:0007669"/>
    <property type="project" value="UniProtKB-SubCell"/>
</dbReference>
<evidence type="ECO:0000256" key="1">
    <source>
        <dbReference type="ARBA" id="ARBA00004123"/>
    </source>
</evidence>
<evidence type="ECO:0000256" key="3">
    <source>
        <dbReference type="ARBA" id="ARBA00022737"/>
    </source>
</evidence>
<evidence type="ECO:0000256" key="5">
    <source>
        <dbReference type="ARBA" id="ARBA00022833"/>
    </source>
</evidence>
<accession>A0A0D2GIW9</accession>
<feature type="compositionally biased region" description="Low complexity" evidence="8">
    <location>
        <begin position="422"/>
        <end position="440"/>
    </location>
</feature>
<dbReference type="HOGENOM" id="CLU_006466_0_0_1"/>
<evidence type="ECO:0000259" key="9">
    <source>
        <dbReference type="PROSITE" id="PS50157"/>
    </source>
</evidence>
<dbReference type="InterPro" id="IPR051059">
    <property type="entry name" value="VerF-like"/>
</dbReference>
<keyword evidence="2" id="KW-0479">Metal-binding</keyword>
<dbReference type="GO" id="GO:0006351">
    <property type="term" value="P:DNA-templated transcription"/>
    <property type="evidence" value="ECO:0007669"/>
    <property type="project" value="InterPro"/>
</dbReference>
<evidence type="ECO:0000256" key="7">
    <source>
        <dbReference type="PROSITE-ProRule" id="PRU00042"/>
    </source>
</evidence>
<feature type="compositionally biased region" description="Polar residues" evidence="8">
    <location>
        <begin position="14"/>
        <end position="23"/>
    </location>
</feature>
<feature type="compositionally biased region" description="Polar residues" evidence="8">
    <location>
        <begin position="233"/>
        <end position="247"/>
    </location>
</feature>
<dbReference type="GO" id="GO:0000978">
    <property type="term" value="F:RNA polymerase II cis-regulatory region sequence-specific DNA binding"/>
    <property type="evidence" value="ECO:0007669"/>
    <property type="project" value="InterPro"/>
</dbReference>
<evidence type="ECO:0000256" key="4">
    <source>
        <dbReference type="ARBA" id="ARBA00022771"/>
    </source>
</evidence>
<comment type="subcellular location">
    <subcellularLocation>
        <location evidence="1">Nucleus</location>
    </subcellularLocation>
</comment>
<dbReference type="GO" id="GO:0000981">
    <property type="term" value="F:DNA-binding transcription factor activity, RNA polymerase II-specific"/>
    <property type="evidence" value="ECO:0007669"/>
    <property type="project" value="InterPro"/>
</dbReference>
<dbReference type="GeneID" id="27694844"/>